<dbReference type="Proteomes" id="UP000315827">
    <property type="component" value="Unassembled WGS sequence"/>
</dbReference>
<evidence type="ECO:0000313" key="9">
    <source>
        <dbReference type="EMBL" id="MRY92881.1"/>
    </source>
</evidence>
<reference evidence="13 27" key="5">
    <citation type="submission" date="2020-04" db="EMBL/GenBank/DDBJ databases">
        <title>Complete Genomes and Methylome analysis of CBBP consortium that reverse antibiotic-induced susceptibility to vancomycin-resistant Enterococcus faecium infection.</title>
        <authorList>
            <person name="Fomenkov A."/>
            <person name="Zhang Z."/>
            <person name="Pamer E."/>
            <person name="Roberts R.J."/>
        </authorList>
    </citation>
    <scope>NUCLEOTIDE SEQUENCE [LARGE SCALE GENOMIC DNA]</scope>
    <source>
        <strain evidence="27">CBBP</strain>
        <strain evidence="13">CBBP-1</strain>
    </source>
</reference>
<dbReference type="EMBL" id="CP051672">
    <property type="protein sequence ID" value="QJE29372.1"/>
    <property type="molecule type" value="Genomic_DNA"/>
</dbReference>
<reference evidence="17 18" key="1">
    <citation type="submission" date="2015-09" db="EMBL/GenBank/DDBJ databases">
        <authorList>
            <consortium name="Pathogen Informatics"/>
        </authorList>
    </citation>
    <scope>NUCLEOTIDE SEQUENCE [LARGE SCALE GENOMIC DNA]</scope>
    <source>
        <strain evidence="2 18">2789STDY5608822</strain>
        <strain evidence="3 17">2789STDY5834948</strain>
    </source>
</reference>
<evidence type="ECO:0000313" key="12">
    <source>
        <dbReference type="EMBL" id="MSB72603.1"/>
    </source>
</evidence>
<evidence type="ECO:0000313" key="17">
    <source>
        <dbReference type="Proteomes" id="UP000095332"/>
    </source>
</evidence>
<dbReference type="EMBL" id="WKMY01000003">
    <property type="protein sequence ID" value="MRY92881.1"/>
    <property type="molecule type" value="Genomic_DNA"/>
</dbReference>
<dbReference type="EMBL" id="VOHW01000008">
    <property type="protein sequence ID" value="TWV60698.1"/>
    <property type="molecule type" value="Genomic_DNA"/>
</dbReference>
<evidence type="ECO:0000313" key="4">
    <source>
        <dbReference type="EMBL" id="MCB6517218.1"/>
    </source>
</evidence>
<keyword evidence="1" id="KW-0472">Membrane</keyword>
<evidence type="ECO:0000313" key="11">
    <source>
        <dbReference type="EMBL" id="MRZ50540.1"/>
    </source>
</evidence>
<evidence type="ECO:0000313" key="22">
    <source>
        <dbReference type="Proteomes" id="UP000441609"/>
    </source>
</evidence>
<dbReference type="EMBL" id="WKMW01000008">
    <property type="protein sequence ID" value="MRY84655.1"/>
    <property type="molecule type" value="Genomic_DNA"/>
</dbReference>
<evidence type="ECO:0000313" key="23">
    <source>
        <dbReference type="Proteomes" id="UP000450599"/>
    </source>
</evidence>
<dbReference type="EMBL" id="JAQMPJ010000004">
    <property type="protein sequence ID" value="MDB9004747.1"/>
    <property type="molecule type" value="Genomic_DNA"/>
</dbReference>
<dbReference type="EMBL" id="QSJN01000005">
    <property type="protein sequence ID" value="RHD75050.1"/>
    <property type="molecule type" value="Genomic_DNA"/>
</dbReference>
<evidence type="ECO:0000313" key="27">
    <source>
        <dbReference type="Proteomes" id="UP000501982"/>
    </source>
</evidence>
<evidence type="ECO:0000313" key="24">
    <source>
        <dbReference type="Proteomes" id="UP000461276"/>
    </source>
</evidence>
<dbReference type="EMBL" id="JAQMPX010000044">
    <property type="protein sequence ID" value="MDB9138144.1"/>
    <property type="molecule type" value="Genomic_DNA"/>
</dbReference>
<evidence type="ECO:0000313" key="14">
    <source>
        <dbReference type="EMBL" id="RHD75050.1"/>
    </source>
</evidence>
<dbReference type="EMBL" id="WKMX01000008">
    <property type="protein sequence ID" value="MRZ06475.1"/>
    <property type="molecule type" value="Genomic_DNA"/>
</dbReference>
<reference evidence="14 19" key="2">
    <citation type="submission" date="2018-08" db="EMBL/GenBank/DDBJ databases">
        <title>A genome reference for cultivated species of the human gut microbiota.</title>
        <authorList>
            <person name="Zou Y."/>
            <person name="Xue W."/>
            <person name="Luo G."/>
        </authorList>
    </citation>
    <scope>NUCLEOTIDE SEQUENCE [LARGE SCALE GENOMIC DNA]</scope>
    <source>
        <strain evidence="14 19">AM30-4</strain>
    </source>
</reference>
<dbReference type="Proteomes" id="UP000441609">
    <property type="component" value="Unassembled WGS sequence"/>
</dbReference>
<proteinExistence type="predicted"/>
<dbReference type="Proteomes" id="UP001210126">
    <property type="component" value="Unassembled WGS sequence"/>
</dbReference>
<sequence length="160" mass="18958">MEDIWNITALVVSVLSVLLSLYALRQATTKNTSDMYLFFISQYAKEDMKLALRKLKDIKRGVYRLEQWESDMKNNLPKAFEYDEARRLVKYFYDTLAYMKLEKLIEARFVRLICLKKGAWLYLDTVEAMEKFFDSGYDKKPYAVIRDVCENLRKEGCCPP</sequence>
<protein>
    <recommendedName>
        <fullName evidence="28">DUF4760 domain-containing protein</fullName>
    </recommendedName>
</protein>
<dbReference type="Proteomes" id="UP000450599">
    <property type="component" value="Unassembled WGS sequence"/>
</dbReference>
<reference evidence="5" key="7">
    <citation type="submission" date="2023-01" db="EMBL/GenBank/DDBJ databases">
        <title>Human gut microbiome strain richness.</title>
        <authorList>
            <person name="Chen-Liaw A."/>
        </authorList>
    </citation>
    <scope>NUCLEOTIDE SEQUENCE</scope>
    <source>
        <strain evidence="6">D35st1_E5_D35t1_190705</strain>
        <strain evidence="5">RTP21484st1_E5_RTP21484_190118</strain>
    </source>
</reference>
<dbReference type="Proteomes" id="UP000095332">
    <property type="component" value="Unassembled WGS sequence"/>
</dbReference>
<evidence type="ECO:0000313" key="25">
    <source>
        <dbReference type="Proteomes" id="UP000463337"/>
    </source>
</evidence>
<dbReference type="AlphaFoldDB" id="A0A174JR27"/>
<evidence type="ECO:0000313" key="18">
    <source>
        <dbReference type="Proteomes" id="UP000095455"/>
    </source>
</evidence>
<evidence type="ECO:0000313" key="8">
    <source>
        <dbReference type="EMBL" id="MRY84655.1"/>
    </source>
</evidence>
<evidence type="ECO:0000313" key="7">
    <source>
        <dbReference type="EMBL" id="MRY57511.1"/>
    </source>
</evidence>
<dbReference type="EMBL" id="WKMO01000003">
    <property type="protein sequence ID" value="MSB72603.1"/>
    <property type="molecule type" value="Genomic_DNA"/>
</dbReference>
<evidence type="ECO:0000313" key="16">
    <source>
        <dbReference type="EMBL" id="WET63018.1"/>
    </source>
</evidence>
<organism evidence="14 19">
    <name type="scientific">Parabacteroides distasonis</name>
    <dbReference type="NCBI Taxonomy" id="823"/>
    <lineage>
        <taxon>Bacteria</taxon>
        <taxon>Pseudomonadati</taxon>
        <taxon>Bacteroidota</taxon>
        <taxon>Bacteroidia</taxon>
        <taxon>Bacteroidales</taxon>
        <taxon>Tannerellaceae</taxon>
        <taxon>Parabacteroides</taxon>
    </lineage>
</organism>
<evidence type="ECO:0000313" key="26">
    <source>
        <dbReference type="Proteomes" id="UP000471216"/>
    </source>
</evidence>
<evidence type="ECO:0000256" key="1">
    <source>
        <dbReference type="SAM" id="Phobius"/>
    </source>
</evidence>
<evidence type="ECO:0000313" key="20">
    <source>
        <dbReference type="Proteomes" id="UP000315827"/>
    </source>
</evidence>
<dbReference type="EMBL" id="JAJCNI010000004">
    <property type="protein sequence ID" value="MCB6517218.1"/>
    <property type="molecule type" value="Genomic_DNA"/>
</dbReference>
<dbReference type="Proteomes" id="UP001221009">
    <property type="component" value="Chromosome"/>
</dbReference>
<dbReference type="DNASU" id="5307777"/>
<dbReference type="EMBL" id="CP120353">
    <property type="protein sequence ID" value="WET63018.1"/>
    <property type="molecule type" value="Genomic_DNA"/>
</dbReference>
<dbReference type="GeneID" id="93522631"/>
<name>A0A174JR27_PARDI</name>
<evidence type="ECO:0000313" key="19">
    <source>
        <dbReference type="Proteomes" id="UP000284660"/>
    </source>
</evidence>
<dbReference type="Proteomes" id="UP000461276">
    <property type="component" value="Unassembled WGS sequence"/>
</dbReference>
<reference evidence="4" key="6">
    <citation type="submission" date="2021-10" db="EMBL/GenBank/DDBJ databases">
        <title>Collection of gut derived symbiotic bacterial strains cultured from healthy donors.</title>
        <authorList>
            <person name="Lin H."/>
            <person name="Littmann E."/>
            <person name="Kohout C."/>
            <person name="Pamer E.G."/>
        </authorList>
    </citation>
    <scope>NUCLEOTIDE SEQUENCE</scope>
    <source>
        <strain evidence="4">DFI.2.94</strain>
    </source>
</reference>
<gene>
    <name evidence="14" type="ORF">DW782_10310</name>
    <name evidence="2" type="ORF">ERS852380_01445</name>
    <name evidence="3" type="ORF">ERS852560_01083</name>
    <name evidence="15" type="ORF">FSA05_13525</name>
    <name evidence="10" type="ORF">GKD54_09630</name>
    <name evidence="8" type="ORF">GKD58_10380</name>
    <name evidence="7" type="ORF">GKD59_06215</name>
    <name evidence="11" type="ORF">GKD66_09975</name>
    <name evidence="9" type="ORF">GKD67_06515</name>
    <name evidence="12" type="ORF">GKD70_04745</name>
    <name evidence="13" type="ORF">HHO38_14095</name>
    <name evidence="4" type="ORF">LI194_05325</name>
    <name evidence="16" type="ORF">P2T59_15080</name>
    <name evidence="5" type="ORF">PN599_07015</name>
    <name evidence="6" type="ORF">PN612_06400</name>
</gene>
<reference evidence="15 20" key="4">
    <citation type="submission" date="2019-07" db="EMBL/GenBank/DDBJ databases">
        <title>Genome sequencing of Parabacteroides distasonis iSURF_7.</title>
        <authorList>
            <person name="Degefu H.N."/>
            <person name="Ruoff K.L."/>
            <person name="Price C.E."/>
            <person name="Valls R.A."/>
            <person name="O'Toole G.A."/>
        </authorList>
    </citation>
    <scope>NUCLEOTIDE SEQUENCE [LARGE SCALE GENOMIC DNA]</scope>
    <source>
        <strain evidence="15 20">CFPLTA003_1B</strain>
    </source>
</reference>
<feature type="transmembrane region" description="Helical" evidence="1">
    <location>
        <begin position="6"/>
        <end position="24"/>
    </location>
</feature>
<evidence type="ECO:0000313" key="5">
    <source>
        <dbReference type="EMBL" id="MDB9004747.1"/>
    </source>
</evidence>
<dbReference type="Proteomes" id="UP000501982">
    <property type="component" value="Chromosome"/>
</dbReference>
<evidence type="ECO:0000313" key="6">
    <source>
        <dbReference type="EMBL" id="MDB9138144.1"/>
    </source>
</evidence>
<keyword evidence="1" id="KW-0812">Transmembrane</keyword>
<dbReference type="Proteomes" id="UP000284660">
    <property type="component" value="Unassembled WGS sequence"/>
</dbReference>
<reference evidence="21 22" key="3">
    <citation type="journal article" date="2019" name="Nat. Med.">
        <title>A library of human gut bacterial isolates paired with longitudinal multiomics data enables mechanistic microbiome research.</title>
        <authorList>
            <person name="Poyet M."/>
            <person name="Groussin M."/>
            <person name="Gibbons S.M."/>
            <person name="Avila-Pacheco J."/>
            <person name="Jiang X."/>
            <person name="Kearney S.M."/>
            <person name="Perrotta A.R."/>
            <person name="Berdy B."/>
            <person name="Zhao S."/>
            <person name="Lieberman T.D."/>
            <person name="Swanson P.K."/>
            <person name="Smith M."/>
            <person name="Roesemann S."/>
            <person name="Alexander J.E."/>
            <person name="Rich S.A."/>
            <person name="Livny J."/>
            <person name="Vlamakis H."/>
            <person name="Clish C."/>
            <person name="Bullock K."/>
            <person name="Deik A."/>
            <person name="Scott J."/>
            <person name="Pierce K.A."/>
            <person name="Xavier R.J."/>
            <person name="Alm E.J."/>
        </authorList>
    </citation>
    <scope>NUCLEOTIDE SEQUENCE [LARGE SCALE GENOMIC DNA]</scope>
    <source>
        <strain evidence="10 26">BIOML-A10</strain>
        <strain evidence="8 23">BIOML-A11</strain>
        <strain evidence="12 22">BIOML-A20</strain>
        <strain evidence="11 21">BIOML-A32</strain>
        <strain evidence="7 25">BIOML-A41</strain>
        <strain evidence="9 24">BIOML-A9</strain>
    </source>
</reference>
<dbReference type="Proteomes" id="UP000463337">
    <property type="component" value="Unassembled WGS sequence"/>
</dbReference>
<evidence type="ECO:0000313" key="10">
    <source>
        <dbReference type="EMBL" id="MRZ06475.1"/>
    </source>
</evidence>
<dbReference type="EMBL" id="WKMC01000006">
    <property type="protein sequence ID" value="MRZ50540.1"/>
    <property type="molecule type" value="Genomic_DNA"/>
</dbReference>
<evidence type="ECO:0000313" key="2">
    <source>
        <dbReference type="EMBL" id="CUO02823.1"/>
    </source>
</evidence>
<keyword evidence="1" id="KW-1133">Transmembrane helix</keyword>
<dbReference type="EMBL" id="CYYK01000004">
    <property type="protein sequence ID" value="CUO02823.1"/>
    <property type="molecule type" value="Genomic_DNA"/>
</dbReference>
<dbReference type="Proteomes" id="UP000441358">
    <property type="component" value="Unassembled WGS sequence"/>
</dbReference>
<dbReference type="RefSeq" id="WP_005861117.1">
    <property type="nucleotide sequence ID" value="NZ_AP019729.1"/>
</dbReference>
<dbReference type="Proteomes" id="UP001198806">
    <property type="component" value="Unassembled WGS sequence"/>
</dbReference>
<accession>A0A174JR27</accession>
<evidence type="ECO:0000313" key="21">
    <source>
        <dbReference type="Proteomes" id="UP000441358"/>
    </source>
</evidence>
<evidence type="ECO:0000313" key="13">
    <source>
        <dbReference type="EMBL" id="QJE29372.1"/>
    </source>
</evidence>
<dbReference type="EMBL" id="WKLT01000004">
    <property type="protein sequence ID" value="MRY57511.1"/>
    <property type="molecule type" value="Genomic_DNA"/>
</dbReference>
<evidence type="ECO:0008006" key="28">
    <source>
        <dbReference type="Google" id="ProtNLM"/>
    </source>
</evidence>
<dbReference type="Proteomes" id="UP001211522">
    <property type="component" value="Unassembled WGS sequence"/>
</dbReference>
<dbReference type="EMBL" id="CZBM01000003">
    <property type="protein sequence ID" value="CUP96478.1"/>
    <property type="molecule type" value="Genomic_DNA"/>
</dbReference>
<evidence type="ECO:0000313" key="3">
    <source>
        <dbReference type="EMBL" id="CUP96478.1"/>
    </source>
</evidence>
<dbReference type="Proteomes" id="UP000471216">
    <property type="component" value="Unassembled WGS sequence"/>
</dbReference>
<evidence type="ECO:0000313" key="15">
    <source>
        <dbReference type="EMBL" id="TWV60698.1"/>
    </source>
</evidence>
<reference evidence="16" key="8">
    <citation type="submission" date="2023-03" db="EMBL/GenBank/DDBJ databases">
        <title>Parabacteroides distasonis, a bacteria resistant against UC.</title>
        <authorList>
            <person name="Dai W."/>
        </authorList>
    </citation>
    <scope>NUCLEOTIDE SEQUENCE</scope>
    <source>
        <strain evidence="16">F1-28</strain>
    </source>
</reference>
<dbReference type="Proteomes" id="UP000095455">
    <property type="component" value="Unassembled WGS sequence"/>
</dbReference>